<protein>
    <submittedName>
        <fullName evidence="2">Uncharacterized protein</fullName>
    </submittedName>
</protein>
<evidence type="ECO:0000256" key="1">
    <source>
        <dbReference type="SAM" id="MobiDB-lite"/>
    </source>
</evidence>
<evidence type="ECO:0000313" key="3">
    <source>
        <dbReference type="Proteomes" id="UP001499938"/>
    </source>
</evidence>
<dbReference type="EMBL" id="BAAAPO010000043">
    <property type="protein sequence ID" value="GAA1803065.1"/>
    <property type="molecule type" value="Genomic_DNA"/>
</dbReference>
<keyword evidence="3" id="KW-1185">Reference proteome</keyword>
<feature type="region of interest" description="Disordered" evidence="1">
    <location>
        <begin position="57"/>
        <end position="85"/>
    </location>
</feature>
<name>A0ABP4Y402_9MICO</name>
<sequence>MTMVEPACVMAKTAPSSTAGVPVCGMAATTCSWPGAASATPEVASASVMDAAKVRQNMQQTPKAAAGSWRDTTVLGQSLRPAPAL</sequence>
<dbReference type="Proteomes" id="UP001499938">
    <property type="component" value="Unassembled WGS sequence"/>
</dbReference>
<gene>
    <name evidence="2" type="ORF">GCM10009811_28420</name>
</gene>
<comment type="caution">
    <text evidence="2">The sequence shown here is derived from an EMBL/GenBank/DDBJ whole genome shotgun (WGS) entry which is preliminary data.</text>
</comment>
<reference evidence="3" key="1">
    <citation type="journal article" date="2019" name="Int. J. Syst. Evol. Microbiol.">
        <title>The Global Catalogue of Microorganisms (GCM) 10K type strain sequencing project: providing services to taxonomists for standard genome sequencing and annotation.</title>
        <authorList>
            <consortium name="The Broad Institute Genomics Platform"/>
            <consortium name="The Broad Institute Genome Sequencing Center for Infectious Disease"/>
            <person name="Wu L."/>
            <person name="Ma J."/>
        </authorList>
    </citation>
    <scope>NUCLEOTIDE SEQUENCE [LARGE SCALE GENOMIC DNA]</scope>
    <source>
        <strain evidence="3">JCM 15592</strain>
    </source>
</reference>
<organism evidence="2 3">
    <name type="scientific">Nostocoides veronense</name>
    <dbReference type="NCBI Taxonomy" id="330836"/>
    <lineage>
        <taxon>Bacteria</taxon>
        <taxon>Bacillati</taxon>
        <taxon>Actinomycetota</taxon>
        <taxon>Actinomycetes</taxon>
        <taxon>Micrococcales</taxon>
        <taxon>Intrasporangiaceae</taxon>
        <taxon>Nostocoides</taxon>
    </lineage>
</organism>
<evidence type="ECO:0000313" key="2">
    <source>
        <dbReference type="EMBL" id="GAA1803065.1"/>
    </source>
</evidence>
<accession>A0ABP4Y402</accession>
<proteinExistence type="predicted"/>